<dbReference type="PANTHER" id="PTHR43191:SF7">
    <property type="entry name" value="OBP33PEP LIKE PROTEIN"/>
    <property type="match status" value="1"/>
</dbReference>
<accession>Q6ARR0</accession>
<keyword evidence="5" id="KW-1185">Reference proteome</keyword>
<keyword evidence="1" id="KW-0489">Methyltransferase</keyword>
<dbReference type="HOGENOM" id="CLU_095692_2_0_7"/>
<evidence type="ECO:0000313" key="5">
    <source>
        <dbReference type="Proteomes" id="UP000000602"/>
    </source>
</evidence>
<proteinExistence type="predicted"/>
<sequence length="160" mass="17953">MKGTNMARVKEIKKDYGFFGIGILNNVNELNIGTLWRSAYILGASFIFTIDKKYKTQSSDITSAWTKIPLYHYKTFAEFKDNLPFATKIVGVEMGESSIAIGDFSHPDMAVYLLGNEQRGLSKKITDQCHSLIQLPGEFSLNVAVAGSIVMYDRLNKEVR</sequence>
<dbReference type="CDD" id="cd18098">
    <property type="entry name" value="SpoU-like"/>
    <property type="match status" value="1"/>
</dbReference>
<dbReference type="KEGG" id="dps:DP0236"/>
<dbReference type="GO" id="GO:0003723">
    <property type="term" value="F:RNA binding"/>
    <property type="evidence" value="ECO:0007669"/>
    <property type="project" value="InterPro"/>
</dbReference>
<evidence type="ECO:0000313" key="4">
    <source>
        <dbReference type="EMBL" id="CAG34965.1"/>
    </source>
</evidence>
<dbReference type="Pfam" id="PF00588">
    <property type="entry name" value="SpoU_methylase"/>
    <property type="match status" value="1"/>
</dbReference>
<evidence type="ECO:0000259" key="3">
    <source>
        <dbReference type="Pfam" id="PF00588"/>
    </source>
</evidence>
<gene>
    <name evidence="4" type="ordered locus">DP0236</name>
</gene>
<evidence type="ECO:0000256" key="1">
    <source>
        <dbReference type="ARBA" id="ARBA00022603"/>
    </source>
</evidence>
<dbReference type="Gene3D" id="3.40.1280.10">
    <property type="match status" value="1"/>
</dbReference>
<dbReference type="Proteomes" id="UP000000602">
    <property type="component" value="Chromosome"/>
</dbReference>
<dbReference type="InterPro" id="IPR029028">
    <property type="entry name" value="Alpha/beta_knot_MTases"/>
</dbReference>
<keyword evidence="2" id="KW-0808">Transferase</keyword>
<protein>
    <recommendedName>
        <fullName evidence="3">tRNA/rRNA methyltransferase SpoU type domain-containing protein</fullName>
    </recommendedName>
</protein>
<dbReference type="EMBL" id="CR522870">
    <property type="protein sequence ID" value="CAG34965.1"/>
    <property type="molecule type" value="Genomic_DNA"/>
</dbReference>
<dbReference type="STRING" id="177439.DP0236"/>
<dbReference type="PANTHER" id="PTHR43191">
    <property type="entry name" value="RRNA METHYLTRANSFERASE 3"/>
    <property type="match status" value="1"/>
</dbReference>
<dbReference type="GO" id="GO:0008173">
    <property type="term" value="F:RNA methyltransferase activity"/>
    <property type="evidence" value="ECO:0007669"/>
    <property type="project" value="InterPro"/>
</dbReference>
<dbReference type="AlphaFoldDB" id="Q6ARR0"/>
<organism evidence="4 5">
    <name type="scientific">Desulfotalea psychrophila (strain LSv54 / DSM 12343)</name>
    <dbReference type="NCBI Taxonomy" id="177439"/>
    <lineage>
        <taxon>Bacteria</taxon>
        <taxon>Pseudomonadati</taxon>
        <taxon>Thermodesulfobacteriota</taxon>
        <taxon>Desulfobulbia</taxon>
        <taxon>Desulfobulbales</taxon>
        <taxon>Desulfocapsaceae</taxon>
        <taxon>Desulfotalea</taxon>
    </lineage>
</organism>
<dbReference type="eggNOG" id="COG0566">
    <property type="taxonomic scope" value="Bacteria"/>
</dbReference>
<feature type="domain" description="tRNA/rRNA methyltransferase SpoU type" evidence="3">
    <location>
        <begin position="28"/>
        <end position="152"/>
    </location>
</feature>
<dbReference type="GO" id="GO:0006396">
    <property type="term" value="P:RNA processing"/>
    <property type="evidence" value="ECO:0007669"/>
    <property type="project" value="InterPro"/>
</dbReference>
<dbReference type="InterPro" id="IPR001537">
    <property type="entry name" value="SpoU_MeTrfase"/>
</dbReference>
<reference evidence="5" key="1">
    <citation type="journal article" date="2004" name="Environ. Microbiol.">
        <title>The genome of Desulfotalea psychrophila, a sulfate-reducing bacterium from permanently cold Arctic sediments.</title>
        <authorList>
            <person name="Rabus R."/>
            <person name="Ruepp A."/>
            <person name="Frickey T."/>
            <person name="Rattei T."/>
            <person name="Fartmann B."/>
            <person name="Stark M."/>
            <person name="Bauer M."/>
            <person name="Zibat A."/>
            <person name="Lombardot T."/>
            <person name="Becker I."/>
            <person name="Amann J."/>
            <person name="Gellner K."/>
            <person name="Teeling H."/>
            <person name="Leuschner W.D."/>
            <person name="Gloeckner F.-O."/>
            <person name="Lupas A.N."/>
            <person name="Amann R."/>
            <person name="Klenk H.-P."/>
        </authorList>
    </citation>
    <scope>NUCLEOTIDE SEQUENCE [LARGE SCALE GENOMIC DNA]</scope>
    <source>
        <strain evidence="5">DSM 12343 / LSv54</strain>
    </source>
</reference>
<name>Q6ARR0_DESPS</name>
<dbReference type="InterPro" id="IPR029026">
    <property type="entry name" value="tRNA_m1G_MTases_N"/>
</dbReference>
<dbReference type="InterPro" id="IPR051259">
    <property type="entry name" value="rRNA_Methyltransferase"/>
</dbReference>
<dbReference type="SUPFAM" id="SSF75217">
    <property type="entry name" value="alpha/beta knot"/>
    <property type="match status" value="1"/>
</dbReference>
<evidence type="ECO:0000256" key="2">
    <source>
        <dbReference type="ARBA" id="ARBA00022679"/>
    </source>
</evidence>
<dbReference type="GO" id="GO:0032259">
    <property type="term" value="P:methylation"/>
    <property type="evidence" value="ECO:0007669"/>
    <property type="project" value="UniProtKB-KW"/>
</dbReference>